<evidence type="ECO:0000256" key="8">
    <source>
        <dbReference type="SAM" id="SignalP"/>
    </source>
</evidence>
<protein>
    <submittedName>
        <fullName evidence="10">Mfs metabolite:h symporter</fullName>
    </submittedName>
</protein>
<feature type="transmembrane region" description="Helical" evidence="7">
    <location>
        <begin position="481"/>
        <end position="501"/>
    </location>
</feature>
<organism evidence="10 11">
    <name type="scientific">Ceraceosorus bombacis</name>
    <dbReference type="NCBI Taxonomy" id="401625"/>
    <lineage>
        <taxon>Eukaryota</taxon>
        <taxon>Fungi</taxon>
        <taxon>Dikarya</taxon>
        <taxon>Basidiomycota</taxon>
        <taxon>Ustilaginomycotina</taxon>
        <taxon>Exobasidiomycetes</taxon>
        <taxon>Ceraceosorales</taxon>
        <taxon>Ceraceosoraceae</taxon>
        <taxon>Ceraceosorus</taxon>
    </lineage>
</organism>
<dbReference type="EMBL" id="CCYA01000208">
    <property type="protein sequence ID" value="CEH13269.1"/>
    <property type="molecule type" value="Genomic_DNA"/>
</dbReference>
<feature type="transmembrane region" description="Helical" evidence="7">
    <location>
        <begin position="223"/>
        <end position="247"/>
    </location>
</feature>
<feature type="transmembrane region" description="Helical" evidence="7">
    <location>
        <begin position="424"/>
        <end position="445"/>
    </location>
</feature>
<dbReference type="Gene3D" id="1.20.1250.20">
    <property type="entry name" value="MFS general substrate transporter like domains"/>
    <property type="match status" value="1"/>
</dbReference>
<proteinExistence type="inferred from homology"/>
<evidence type="ECO:0000256" key="7">
    <source>
        <dbReference type="SAM" id="Phobius"/>
    </source>
</evidence>
<feature type="transmembrane region" description="Helical" evidence="7">
    <location>
        <begin position="191"/>
        <end position="216"/>
    </location>
</feature>
<feature type="signal peptide" evidence="8">
    <location>
        <begin position="1"/>
        <end position="21"/>
    </location>
</feature>
<accession>A0A0P1BC46</accession>
<dbReference type="PROSITE" id="PS50850">
    <property type="entry name" value="MFS"/>
    <property type="match status" value="1"/>
</dbReference>
<evidence type="ECO:0000259" key="9">
    <source>
        <dbReference type="PROSITE" id="PS50850"/>
    </source>
</evidence>
<comment type="similarity">
    <text evidence="2">Belongs to the major facilitator superfamily.</text>
</comment>
<dbReference type="InterPro" id="IPR020846">
    <property type="entry name" value="MFS_dom"/>
</dbReference>
<evidence type="ECO:0000256" key="2">
    <source>
        <dbReference type="ARBA" id="ARBA00008335"/>
    </source>
</evidence>
<feature type="transmembrane region" description="Helical" evidence="7">
    <location>
        <begin position="544"/>
        <end position="563"/>
    </location>
</feature>
<feature type="transmembrane region" description="Helical" evidence="7">
    <location>
        <begin position="267"/>
        <end position="292"/>
    </location>
</feature>
<feature type="transmembrane region" description="Helical" evidence="7">
    <location>
        <begin position="521"/>
        <end position="538"/>
    </location>
</feature>
<evidence type="ECO:0000256" key="4">
    <source>
        <dbReference type="ARBA" id="ARBA00022692"/>
    </source>
</evidence>
<feature type="transmembrane region" description="Helical" evidence="7">
    <location>
        <begin position="139"/>
        <end position="159"/>
    </location>
</feature>
<evidence type="ECO:0000256" key="5">
    <source>
        <dbReference type="ARBA" id="ARBA00022989"/>
    </source>
</evidence>
<dbReference type="Pfam" id="PF00083">
    <property type="entry name" value="Sugar_tr"/>
    <property type="match status" value="1"/>
</dbReference>
<keyword evidence="4 7" id="KW-0812">Transmembrane</keyword>
<dbReference type="GO" id="GO:0016020">
    <property type="term" value="C:membrane"/>
    <property type="evidence" value="ECO:0007669"/>
    <property type="project" value="UniProtKB-SubCell"/>
</dbReference>
<feature type="domain" description="Major facilitator superfamily (MFS) profile" evidence="9">
    <location>
        <begin position="103"/>
        <end position="566"/>
    </location>
</feature>
<keyword evidence="5 7" id="KW-1133">Transmembrane helix</keyword>
<sequence length="571" mass="61496">MSTRDTHPTLIFAAMCGVTLAAPITGADTALRRGEKIRGKDKISEKEAKVKGLDGDVRVSDSNVLTDDAALPAGTLDPVYEAKARVLNRAIQEIGMGRYQWQLFVVVGFGWASDNLWPIVTSLIFTPISNEFNPDRPPLLTLAQNIGLLVGAVFWGFGADIFGRRWAFNLTIGITGLFGMIAGSAPNFAAIGVFAALWSVGVGGNLPVDSAIFLEFLPATHQYLLTILSVDWALAQLLANLIAWPLLGNLTCPQTAAVCARQDNMGWRYFIITMGGIAVLMFVIRFVFFTIYESPKYLMSRGRDAEAVRVVHEVARRNGKVSSLTLEDLSRFDDDVAGDKSEKEREEALAANYSTKQAILRSLKDVDSSLIKSLFATRKMAISTSMIIAIWALLGLSFPLYNAYVPFIQASRGADFGDGSTYLTYRNSLIIAVVGIPGCIAGALLSELPRIGRKGTLFLSTAGTGAFLFASTTATNSPSLLGWQCAYSFSSSAMYAILYAYTPEVFPTRVRGTGNAITASANRIFGIMAPIVAMFANLETSAPVYVSGALFIAAGILALVLPFESRGKASL</sequence>
<evidence type="ECO:0000256" key="6">
    <source>
        <dbReference type="ARBA" id="ARBA00023136"/>
    </source>
</evidence>
<feature type="chain" id="PRO_5006059381" evidence="8">
    <location>
        <begin position="22"/>
        <end position="571"/>
    </location>
</feature>
<keyword evidence="11" id="KW-1185">Reference proteome</keyword>
<dbReference type="FunFam" id="1.20.1250.20:FF:000171">
    <property type="entry name" value="MFS general substrate transporter"/>
    <property type="match status" value="1"/>
</dbReference>
<evidence type="ECO:0000256" key="3">
    <source>
        <dbReference type="ARBA" id="ARBA00022448"/>
    </source>
</evidence>
<dbReference type="GO" id="GO:0022857">
    <property type="term" value="F:transmembrane transporter activity"/>
    <property type="evidence" value="ECO:0007669"/>
    <property type="project" value="InterPro"/>
</dbReference>
<keyword evidence="6 7" id="KW-0472">Membrane</keyword>
<dbReference type="PANTHER" id="PTHR23511:SF12">
    <property type="entry name" value="TRANSPORTER, PUTATIVE (AFU_ORTHOLOGUE AFUA_7G01740)-RELATED"/>
    <property type="match status" value="1"/>
</dbReference>
<feature type="transmembrane region" description="Helical" evidence="7">
    <location>
        <begin position="380"/>
        <end position="404"/>
    </location>
</feature>
<dbReference type="Proteomes" id="UP000054845">
    <property type="component" value="Unassembled WGS sequence"/>
</dbReference>
<keyword evidence="8" id="KW-0732">Signal</keyword>
<keyword evidence="3" id="KW-0813">Transport</keyword>
<name>A0A0P1BC46_9BASI</name>
<evidence type="ECO:0000313" key="10">
    <source>
        <dbReference type="EMBL" id="CEH13269.1"/>
    </source>
</evidence>
<evidence type="ECO:0000313" key="11">
    <source>
        <dbReference type="Proteomes" id="UP000054845"/>
    </source>
</evidence>
<comment type="subcellular location">
    <subcellularLocation>
        <location evidence="1">Membrane</location>
        <topology evidence="1">Multi-pass membrane protein</topology>
    </subcellularLocation>
</comment>
<dbReference type="InterPro" id="IPR036259">
    <property type="entry name" value="MFS_trans_sf"/>
</dbReference>
<dbReference type="OrthoDB" id="3936150at2759"/>
<dbReference type="CDD" id="cd17316">
    <property type="entry name" value="MFS_SV2_like"/>
    <property type="match status" value="1"/>
</dbReference>
<dbReference type="AlphaFoldDB" id="A0A0P1BC46"/>
<feature type="transmembrane region" description="Helical" evidence="7">
    <location>
        <begin position="457"/>
        <end position="475"/>
    </location>
</feature>
<evidence type="ECO:0000256" key="1">
    <source>
        <dbReference type="ARBA" id="ARBA00004141"/>
    </source>
</evidence>
<dbReference type="SUPFAM" id="SSF103473">
    <property type="entry name" value="MFS general substrate transporter"/>
    <property type="match status" value="1"/>
</dbReference>
<feature type="transmembrane region" description="Helical" evidence="7">
    <location>
        <begin position="166"/>
        <end position="185"/>
    </location>
</feature>
<dbReference type="InterPro" id="IPR005828">
    <property type="entry name" value="MFS_sugar_transport-like"/>
</dbReference>
<reference evidence="11" key="1">
    <citation type="submission" date="2014-09" db="EMBL/GenBank/DDBJ databases">
        <authorList>
            <person name="Sharma Rahul"/>
            <person name="Thines Marco"/>
        </authorList>
    </citation>
    <scope>NUCLEOTIDE SEQUENCE [LARGE SCALE GENOMIC DNA]</scope>
</reference>
<dbReference type="PANTHER" id="PTHR23511">
    <property type="entry name" value="SYNAPTIC VESICLE GLYCOPROTEIN 2"/>
    <property type="match status" value="1"/>
</dbReference>